<proteinExistence type="predicted"/>
<evidence type="ECO:0000313" key="1">
    <source>
        <dbReference type="EMBL" id="RRT40354.1"/>
    </source>
</evidence>
<dbReference type="EMBL" id="AMZH03019446">
    <property type="protein sequence ID" value="RRT40354.1"/>
    <property type="molecule type" value="Genomic_DNA"/>
</dbReference>
<dbReference type="Proteomes" id="UP000287651">
    <property type="component" value="Unassembled WGS sequence"/>
</dbReference>
<comment type="caution">
    <text evidence="1">The sequence shown here is derived from an EMBL/GenBank/DDBJ whole genome shotgun (WGS) entry which is preliminary data.</text>
</comment>
<evidence type="ECO:0000313" key="2">
    <source>
        <dbReference type="Proteomes" id="UP000287651"/>
    </source>
</evidence>
<accession>A0A426XLK8</accession>
<sequence>MHAPAVARLLVETTTDADHLRCELPRFTVIFDLEVGEMRIQGGVAYPWLGDLIRLVSVGGAYLFVSASFHSSTGFLVVDACTKIMVMRGRDAQKETLQWRQVMRLGLASRAVVWDSAPSRDLNLS</sequence>
<reference evidence="1 2" key="1">
    <citation type="journal article" date="2014" name="Agronomy (Basel)">
        <title>A Draft Genome Sequence for Ensete ventricosum, the Drought-Tolerant Tree Against Hunger.</title>
        <authorList>
            <person name="Harrison J."/>
            <person name="Moore K.A."/>
            <person name="Paszkiewicz K."/>
            <person name="Jones T."/>
            <person name="Grant M."/>
            <person name="Ambacheew D."/>
            <person name="Muzemil S."/>
            <person name="Studholme D.J."/>
        </authorList>
    </citation>
    <scope>NUCLEOTIDE SEQUENCE [LARGE SCALE GENOMIC DNA]</scope>
</reference>
<gene>
    <name evidence="1" type="ORF">B296_00036325</name>
</gene>
<protein>
    <submittedName>
        <fullName evidence="1">Uncharacterized protein</fullName>
    </submittedName>
</protein>
<name>A0A426XLK8_ENSVE</name>
<dbReference type="AlphaFoldDB" id="A0A426XLK8"/>
<organism evidence="1 2">
    <name type="scientific">Ensete ventricosum</name>
    <name type="common">Abyssinian banana</name>
    <name type="synonym">Musa ensete</name>
    <dbReference type="NCBI Taxonomy" id="4639"/>
    <lineage>
        <taxon>Eukaryota</taxon>
        <taxon>Viridiplantae</taxon>
        <taxon>Streptophyta</taxon>
        <taxon>Embryophyta</taxon>
        <taxon>Tracheophyta</taxon>
        <taxon>Spermatophyta</taxon>
        <taxon>Magnoliopsida</taxon>
        <taxon>Liliopsida</taxon>
        <taxon>Zingiberales</taxon>
        <taxon>Musaceae</taxon>
        <taxon>Ensete</taxon>
    </lineage>
</organism>